<gene>
    <name evidence="2" type="ORF">MKW98_000281</name>
</gene>
<organism evidence="2 3">
    <name type="scientific">Papaver atlanticum</name>
    <dbReference type="NCBI Taxonomy" id="357466"/>
    <lineage>
        <taxon>Eukaryota</taxon>
        <taxon>Viridiplantae</taxon>
        <taxon>Streptophyta</taxon>
        <taxon>Embryophyta</taxon>
        <taxon>Tracheophyta</taxon>
        <taxon>Spermatophyta</taxon>
        <taxon>Magnoliopsida</taxon>
        <taxon>Ranunculales</taxon>
        <taxon>Papaveraceae</taxon>
        <taxon>Papaveroideae</taxon>
        <taxon>Papaver</taxon>
    </lineage>
</organism>
<evidence type="ECO:0000259" key="1">
    <source>
        <dbReference type="Pfam" id="PF14363"/>
    </source>
</evidence>
<evidence type="ECO:0000313" key="3">
    <source>
        <dbReference type="Proteomes" id="UP001202328"/>
    </source>
</evidence>
<comment type="caution">
    <text evidence="2">The sequence shown here is derived from an EMBL/GenBank/DDBJ whole genome shotgun (WGS) entry which is preliminary data.</text>
</comment>
<dbReference type="AlphaFoldDB" id="A0AAD4X5W3"/>
<reference evidence="2" key="1">
    <citation type="submission" date="2022-04" db="EMBL/GenBank/DDBJ databases">
        <title>A functionally conserved STORR gene fusion in Papaver species that diverged 16.8 million years ago.</title>
        <authorList>
            <person name="Catania T."/>
        </authorList>
    </citation>
    <scope>NUCLEOTIDE SEQUENCE</scope>
    <source>
        <strain evidence="2">S-188037</strain>
    </source>
</reference>
<evidence type="ECO:0000313" key="2">
    <source>
        <dbReference type="EMBL" id="KAI3850471.1"/>
    </source>
</evidence>
<dbReference type="EMBL" id="JAJJMB010016019">
    <property type="protein sequence ID" value="KAI3850471.1"/>
    <property type="molecule type" value="Genomic_DNA"/>
</dbReference>
<sequence>MFVYTLIERFFPHGFAAGYLEKYAQPIMRFTNQLVDQKNQSYTFADAYLSAVAIKRAMQLKAYTPKNSNKIVLNMVDYEMSITDEFHGATFSWMLSNTNEIGKPREDDNHRRALTLKFHKKYRDFVTDVYLDHVMQKGKEVLGKNQQRKLYTNNSRDDCYKEEMWSHVMFNHPATFDSLYLKAINQTKSILGYCHIYGFF</sequence>
<dbReference type="InterPro" id="IPR050747">
    <property type="entry name" value="Mitochondrial_chaperone_BCS1"/>
</dbReference>
<dbReference type="PANTHER" id="PTHR23070">
    <property type="entry name" value="BCS1 AAA-TYPE ATPASE"/>
    <property type="match status" value="1"/>
</dbReference>
<name>A0AAD4X5W3_9MAGN</name>
<dbReference type="InterPro" id="IPR025753">
    <property type="entry name" value="AAA_N_dom"/>
</dbReference>
<protein>
    <recommendedName>
        <fullName evidence="1">AAA-type ATPase N-terminal domain-containing protein</fullName>
    </recommendedName>
</protein>
<keyword evidence="3" id="KW-1185">Reference proteome</keyword>
<proteinExistence type="predicted"/>
<dbReference type="Pfam" id="PF14363">
    <property type="entry name" value="AAA_assoc"/>
    <property type="match status" value="1"/>
</dbReference>
<accession>A0AAD4X5W3</accession>
<dbReference type="Proteomes" id="UP001202328">
    <property type="component" value="Unassembled WGS sequence"/>
</dbReference>
<feature type="domain" description="AAA-type ATPase N-terminal" evidence="1">
    <location>
        <begin position="19"/>
        <end position="95"/>
    </location>
</feature>